<organism evidence="1 2">
    <name type="scientific">Burkholderia lata (strain ATCC 17760 / DSM 23089 / LMG 22485 / NCIMB 9086 / R18194 / 383)</name>
    <dbReference type="NCBI Taxonomy" id="482957"/>
    <lineage>
        <taxon>Bacteria</taxon>
        <taxon>Pseudomonadati</taxon>
        <taxon>Pseudomonadota</taxon>
        <taxon>Betaproteobacteria</taxon>
        <taxon>Burkholderiales</taxon>
        <taxon>Burkholderiaceae</taxon>
        <taxon>Burkholderia</taxon>
        <taxon>Burkholderia cepacia complex</taxon>
    </lineage>
</organism>
<keyword evidence="2" id="KW-1185">Reference proteome</keyword>
<dbReference type="HOGENOM" id="CLU_2582938_0_0_4"/>
<dbReference type="KEGG" id="bur:Bcep18194_C7172"/>
<protein>
    <submittedName>
        <fullName evidence="1">Uncharacterized protein</fullName>
    </submittedName>
</protein>
<evidence type="ECO:0000313" key="1">
    <source>
        <dbReference type="EMBL" id="ABB06216.1"/>
    </source>
</evidence>
<gene>
    <name evidence="1" type="ordered locus">Bcep18194_C7172</name>
</gene>
<reference evidence="1" key="1">
    <citation type="submission" date="2009-01" db="EMBL/GenBank/DDBJ databases">
        <title>Complete sequence of chromosome 3 of Burkholderia sp. 383.</title>
        <authorList>
            <consortium name="US DOE Joint Genome Institute"/>
            <person name="Copeland A."/>
            <person name="Lucas S."/>
            <person name="Lapidus A."/>
            <person name="Barry K."/>
            <person name="Detter J.C."/>
            <person name="Glavina T."/>
            <person name="Hammon N."/>
            <person name="Israni S."/>
            <person name="Pitluck S."/>
            <person name="Chain P."/>
            <person name="Malfatti S."/>
            <person name="Shin M."/>
            <person name="Vergez L."/>
            <person name="Schmutz J."/>
            <person name="Larimer F."/>
            <person name="Land M."/>
            <person name="Kyrpides N."/>
            <person name="Lykidis A."/>
            <person name="Richardson P."/>
        </authorList>
    </citation>
    <scope>NUCLEOTIDE SEQUENCE</scope>
    <source>
        <strain evidence="1">383</strain>
    </source>
</reference>
<evidence type="ECO:0000313" key="2">
    <source>
        <dbReference type="Proteomes" id="UP000002705"/>
    </source>
</evidence>
<name>Q39MV0_BURL3</name>
<dbReference type="Proteomes" id="UP000002705">
    <property type="component" value="Chromosome 3"/>
</dbReference>
<proteinExistence type="predicted"/>
<dbReference type="PATRIC" id="fig|482957.22.peg.7740"/>
<dbReference type="EMBL" id="CP000150">
    <property type="protein sequence ID" value="ABB06216.1"/>
    <property type="molecule type" value="Genomic_DNA"/>
</dbReference>
<accession>Q39MV0</accession>
<sequence length="80" mass="9070">MRDGHAFGVTSIDALGPESHNVRPNPPCLVLLGATLHSKFGRIMRHDRKLLKATFFIDCKIQYIQCVTLKIRISQTISRH</sequence>
<dbReference type="AlphaFoldDB" id="Q39MV0"/>